<sequence length="71" mass="8171">MERRWGGDLHLLSMQNALLGSNFVVKGKRERVRQLGTGSERRKSAEESEREKRETGQDLARVTFSSPRRAQ</sequence>
<protein>
    <submittedName>
        <fullName evidence="2">Uncharacterized protein</fullName>
    </submittedName>
</protein>
<organism evidence="2 3">
    <name type="scientific">Riccia fluitans</name>
    <dbReference type="NCBI Taxonomy" id="41844"/>
    <lineage>
        <taxon>Eukaryota</taxon>
        <taxon>Viridiplantae</taxon>
        <taxon>Streptophyta</taxon>
        <taxon>Embryophyta</taxon>
        <taxon>Marchantiophyta</taxon>
        <taxon>Marchantiopsida</taxon>
        <taxon>Marchantiidae</taxon>
        <taxon>Marchantiales</taxon>
        <taxon>Ricciaceae</taxon>
        <taxon>Riccia</taxon>
    </lineage>
</organism>
<proteinExistence type="predicted"/>
<evidence type="ECO:0000313" key="3">
    <source>
        <dbReference type="Proteomes" id="UP001605036"/>
    </source>
</evidence>
<gene>
    <name evidence="2" type="ORF">R1flu_009904</name>
</gene>
<dbReference type="EMBL" id="JBHFFA010000002">
    <property type="protein sequence ID" value="KAL2642317.1"/>
    <property type="molecule type" value="Genomic_DNA"/>
</dbReference>
<evidence type="ECO:0000256" key="1">
    <source>
        <dbReference type="SAM" id="MobiDB-lite"/>
    </source>
</evidence>
<reference evidence="2 3" key="1">
    <citation type="submission" date="2024-09" db="EMBL/GenBank/DDBJ databases">
        <title>Chromosome-scale assembly of Riccia fluitans.</title>
        <authorList>
            <person name="Paukszto L."/>
            <person name="Sawicki J."/>
            <person name="Karawczyk K."/>
            <person name="Piernik-Szablinska J."/>
            <person name="Szczecinska M."/>
            <person name="Mazdziarz M."/>
        </authorList>
    </citation>
    <scope>NUCLEOTIDE SEQUENCE [LARGE SCALE GENOMIC DNA]</scope>
    <source>
        <strain evidence="2">Rf_01</strain>
        <tissue evidence="2">Aerial parts of the thallus</tissue>
    </source>
</reference>
<dbReference type="Proteomes" id="UP001605036">
    <property type="component" value="Unassembled WGS sequence"/>
</dbReference>
<name>A0ABD1Z7Q7_9MARC</name>
<feature type="region of interest" description="Disordered" evidence="1">
    <location>
        <begin position="34"/>
        <end position="71"/>
    </location>
</feature>
<evidence type="ECO:0000313" key="2">
    <source>
        <dbReference type="EMBL" id="KAL2642317.1"/>
    </source>
</evidence>
<feature type="compositionally biased region" description="Basic and acidic residues" evidence="1">
    <location>
        <begin position="39"/>
        <end position="56"/>
    </location>
</feature>
<keyword evidence="3" id="KW-1185">Reference proteome</keyword>
<dbReference type="AlphaFoldDB" id="A0ABD1Z7Q7"/>
<accession>A0ABD1Z7Q7</accession>
<comment type="caution">
    <text evidence="2">The sequence shown here is derived from an EMBL/GenBank/DDBJ whole genome shotgun (WGS) entry which is preliminary data.</text>
</comment>